<dbReference type="PROSITE" id="PS00028">
    <property type="entry name" value="ZINC_FINGER_C2H2_1"/>
    <property type="match status" value="1"/>
</dbReference>
<organism evidence="3 4">
    <name type="scientific">Characodon lateralis</name>
    <dbReference type="NCBI Taxonomy" id="208331"/>
    <lineage>
        <taxon>Eukaryota</taxon>
        <taxon>Metazoa</taxon>
        <taxon>Chordata</taxon>
        <taxon>Craniata</taxon>
        <taxon>Vertebrata</taxon>
        <taxon>Euteleostomi</taxon>
        <taxon>Actinopterygii</taxon>
        <taxon>Neopterygii</taxon>
        <taxon>Teleostei</taxon>
        <taxon>Neoteleostei</taxon>
        <taxon>Acanthomorphata</taxon>
        <taxon>Ovalentaria</taxon>
        <taxon>Atherinomorphae</taxon>
        <taxon>Cyprinodontiformes</taxon>
        <taxon>Goodeidae</taxon>
        <taxon>Characodon</taxon>
    </lineage>
</organism>
<dbReference type="InterPro" id="IPR036236">
    <property type="entry name" value="Znf_C2H2_sf"/>
</dbReference>
<dbReference type="SUPFAM" id="SSF57667">
    <property type="entry name" value="beta-beta-alpha zinc fingers"/>
    <property type="match status" value="1"/>
</dbReference>
<gene>
    <name evidence="3" type="ORF">CHARACLAT_010357</name>
</gene>
<accession>A0ABU7F510</accession>
<proteinExistence type="predicted"/>
<keyword evidence="4" id="KW-1185">Reference proteome</keyword>
<dbReference type="PANTHER" id="PTHR46451:SF1">
    <property type="entry name" value="RAS-RESPONSIVE ELEMENT-BINDING PROTEIN 1"/>
    <property type="match status" value="1"/>
</dbReference>
<dbReference type="InterPro" id="IPR013087">
    <property type="entry name" value="Znf_C2H2_type"/>
</dbReference>
<protein>
    <recommendedName>
        <fullName evidence="2">C2H2-type domain-containing protein</fullName>
    </recommendedName>
</protein>
<dbReference type="PANTHER" id="PTHR46451">
    <property type="entry name" value="RAS-RESPONSIVE ELEMENT-BINDING PROTEIN 1"/>
    <property type="match status" value="1"/>
</dbReference>
<sequence>MFRLFLLRHMKIHDKDPASGLIPLSSPPSPTKRRRPSVKRRHGVEDEPGDEPPSKKATEDAGADESVVVQGSEEKLLPCPICFKTCSSRLDLDAHMDTHPDTVLRYGALLPCFPRRLPHPGVSSPTIPGT</sequence>
<comment type="caution">
    <text evidence="3">The sequence shown here is derived from an EMBL/GenBank/DDBJ whole genome shotgun (WGS) entry which is preliminary data.</text>
</comment>
<dbReference type="Gene3D" id="3.30.160.60">
    <property type="entry name" value="Classic Zinc Finger"/>
    <property type="match status" value="1"/>
</dbReference>
<feature type="compositionally biased region" description="Basic residues" evidence="1">
    <location>
        <begin position="31"/>
        <end position="42"/>
    </location>
</feature>
<evidence type="ECO:0000259" key="2">
    <source>
        <dbReference type="PROSITE" id="PS00028"/>
    </source>
</evidence>
<evidence type="ECO:0000313" key="4">
    <source>
        <dbReference type="Proteomes" id="UP001352852"/>
    </source>
</evidence>
<dbReference type="InterPro" id="IPR052795">
    <property type="entry name" value="RREB1"/>
</dbReference>
<dbReference type="EMBL" id="JAHUTJ010074435">
    <property type="protein sequence ID" value="MED6293415.1"/>
    <property type="molecule type" value="Genomic_DNA"/>
</dbReference>
<feature type="domain" description="C2H2-type" evidence="2">
    <location>
        <begin position="79"/>
        <end position="99"/>
    </location>
</feature>
<name>A0ABU7F510_9TELE</name>
<dbReference type="Proteomes" id="UP001352852">
    <property type="component" value="Unassembled WGS sequence"/>
</dbReference>
<feature type="region of interest" description="Disordered" evidence="1">
    <location>
        <begin position="16"/>
        <end position="69"/>
    </location>
</feature>
<evidence type="ECO:0000313" key="3">
    <source>
        <dbReference type="EMBL" id="MED6293415.1"/>
    </source>
</evidence>
<evidence type="ECO:0000256" key="1">
    <source>
        <dbReference type="SAM" id="MobiDB-lite"/>
    </source>
</evidence>
<reference evidence="3 4" key="1">
    <citation type="submission" date="2021-06" db="EMBL/GenBank/DDBJ databases">
        <authorList>
            <person name="Palmer J.M."/>
        </authorList>
    </citation>
    <scope>NUCLEOTIDE SEQUENCE [LARGE SCALE GENOMIC DNA]</scope>
    <source>
        <strain evidence="3 4">CL_MEX2019</strain>
        <tissue evidence="3">Muscle</tissue>
    </source>
</reference>